<dbReference type="HOGENOM" id="CLU_2023670_0_0_0"/>
<organism evidence="1 2">
    <name type="scientific">Koribacter versatilis (strain Ellin345)</name>
    <dbReference type="NCBI Taxonomy" id="204669"/>
    <lineage>
        <taxon>Bacteria</taxon>
        <taxon>Pseudomonadati</taxon>
        <taxon>Acidobacteriota</taxon>
        <taxon>Terriglobia</taxon>
        <taxon>Terriglobales</taxon>
        <taxon>Candidatus Korobacteraceae</taxon>
        <taxon>Candidatus Korobacter</taxon>
    </lineage>
</organism>
<evidence type="ECO:0000313" key="2">
    <source>
        <dbReference type="Proteomes" id="UP000002432"/>
    </source>
</evidence>
<evidence type="ECO:0000313" key="1">
    <source>
        <dbReference type="EMBL" id="ABF43674.1"/>
    </source>
</evidence>
<reference evidence="1 2" key="1">
    <citation type="journal article" date="2009" name="Appl. Environ. Microbiol.">
        <title>Three genomes from the phylum Acidobacteria provide insight into the lifestyles of these microorganisms in soils.</title>
        <authorList>
            <person name="Ward N.L."/>
            <person name="Challacombe J.F."/>
            <person name="Janssen P.H."/>
            <person name="Henrissat B."/>
            <person name="Coutinho P.M."/>
            <person name="Wu M."/>
            <person name="Xie G."/>
            <person name="Haft D.H."/>
            <person name="Sait M."/>
            <person name="Badger J."/>
            <person name="Barabote R.D."/>
            <person name="Bradley B."/>
            <person name="Brettin T.S."/>
            <person name="Brinkac L.M."/>
            <person name="Bruce D."/>
            <person name="Creasy T."/>
            <person name="Daugherty S.C."/>
            <person name="Davidsen T.M."/>
            <person name="DeBoy R.T."/>
            <person name="Detter J.C."/>
            <person name="Dodson R.J."/>
            <person name="Durkin A.S."/>
            <person name="Ganapathy A."/>
            <person name="Gwinn-Giglio M."/>
            <person name="Han C.S."/>
            <person name="Khouri H."/>
            <person name="Kiss H."/>
            <person name="Kothari S.P."/>
            <person name="Madupu R."/>
            <person name="Nelson K.E."/>
            <person name="Nelson W.C."/>
            <person name="Paulsen I."/>
            <person name="Penn K."/>
            <person name="Ren Q."/>
            <person name="Rosovitz M.J."/>
            <person name="Selengut J.D."/>
            <person name="Shrivastava S."/>
            <person name="Sullivan S.A."/>
            <person name="Tapia R."/>
            <person name="Thompson L.S."/>
            <person name="Watkins K.L."/>
            <person name="Yang Q."/>
            <person name="Yu C."/>
            <person name="Zafar N."/>
            <person name="Zhou L."/>
            <person name="Kuske C.R."/>
        </authorList>
    </citation>
    <scope>NUCLEOTIDE SEQUENCE [LARGE SCALE GENOMIC DNA]</scope>
    <source>
        <strain evidence="1 2">Ellin345</strain>
    </source>
</reference>
<dbReference type="AlphaFoldDB" id="Q1IHH6"/>
<keyword evidence="2" id="KW-1185">Reference proteome</keyword>
<sequence length="122" mass="13938">MALVDDGKPVDAPARITFADGSEREEVEAHDNRYCVPDSMMNAETLDLMFEASGSRFNLFHVRMHLFDSDWDVAFGNKRYAHEEHLAKSIHFEESCTLHIHQDEGDKDLTIAACRLALTRQK</sequence>
<dbReference type="EnsemblBacteria" id="ABF43674">
    <property type="protein sequence ID" value="ABF43674"/>
    <property type="gene ID" value="Acid345_4674"/>
</dbReference>
<dbReference type="KEGG" id="aba:Acid345_4674"/>
<protein>
    <submittedName>
        <fullName evidence="1">Uncharacterized protein</fullName>
    </submittedName>
</protein>
<gene>
    <name evidence="1" type="ordered locus">Acid345_4674</name>
</gene>
<proteinExistence type="predicted"/>
<dbReference type="EMBL" id="CP000360">
    <property type="protein sequence ID" value="ABF43674.1"/>
    <property type="molecule type" value="Genomic_DNA"/>
</dbReference>
<accession>Q1IHH6</accession>
<name>Q1IHH6_KORVE</name>
<dbReference type="Proteomes" id="UP000002432">
    <property type="component" value="Chromosome"/>
</dbReference>